<evidence type="ECO:0000256" key="2">
    <source>
        <dbReference type="ARBA" id="ARBA00022643"/>
    </source>
</evidence>
<evidence type="ECO:0000313" key="7">
    <source>
        <dbReference type="Proteomes" id="UP000679307"/>
    </source>
</evidence>
<dbReference type="RefSeq" id="WP_214055506.1">
    <property type="nucleotide sequence ID" value="NZ_BAAAHS010000095.1"/>
</dbReference>
<gene>
    <name evidence="6" type="primary">nfnB</name>
    <name evidence="6" type="ORF">ENKNEFLB_02252</name>
</gene>
<dbReference type="PANTHER" id="PTHR23026">
    <property type="entry name" value="NADPH NITROREDUCTASE"/>
    <property type="match status" value="1"/>
</dbReference>
<reference evidence="6 7" key="1">
    <citation type="submission" date="2021-05" db="EMBL/GenBank/DDBJ databases">
        <title>Complete genome of Nocardioides aquaticus KCTC 9944T isolated from meromictic and hypersaline Ekho Lake, Antarctica.</title>
        <authorList>
            <person name="Hwang K."/>
            <person name="Kim K.M."/>
            <person name="Choe H."/>
        </authorList>
    </citation>
    <scope>NUCLEOTIDE SEQUENCE [LARGE SCALE GENOMIC DNA]</scope>
    <source>
        <strain evidence="6 7">KCTC 9944</strain>
    </source>
</reference>
<feature type="compositionally biased region" description="Basic and acidic residues" evidence="4">
    <location>
        <begin position="10"/>
        <end position="20"/>
    </location>
</feature>
<dbReference type="CDD" id="cd02136">
    <property type="entry name" value="PnbA_NfnB-like"/>
    <property type="match status" value="1"/>
</dbReference>
<name>A0ABX8EL79_9ACTN</name>
<protein>
    <submittedName>
        <fullName evidence="6">Nitroreductase NfnB</fullName>
        <ecNumber evidence="6">1.-.-.-</ecNumber>
    </submittedName>
</protein>
<dbReference type="Gene3D" id="3.40.109.10">
    <property type="entry name" value="NADH Oxidase"/>
    <property type="match status" value="1"/>
</dbReference>
<dbReference type="InterPro" id="IPR000415">
    <property type="entry name" value="Nitroreductase-like"/>
</dbReference>
<dbReference type="EC" id="1.-.-.-" evidence="6"/>
<evidence type="ECO:0000256" key="4">
    <source>
        <dbReference type="SAM" id="MobiDB-lite"/>
    </source>
</evidence>
<dbReference type="InterPro" id="IPR050627">
    <property type="entry name" value="Nitroreductase/BluB"/>
</dbReference>
<dbReference type="InterPro" id="IPR029479">
    <property type="entry name" value="Nitroreductase"/>
</dbReference>
<proteinExistence type="predicted"/>
<dbReference type="GO" id="GO:0016491">
    <property type="term" value="F:oxidoreductase activity"/>
    <property type="evidence" value="ECO:0007669"/>
    <property type="project" value="UniProtKB-KW"/>
</dbReference>
<evidence type="ECO:0000259" key="5">
    <source>
        <dbReference type="Pfam" id="PF00881"/>
    </source>
</evidence>
<dbReference type="PANTHER" id="PTHR23026:SF90">
    <property type="entry name" value="IODOTYROSINE DEIODINASE 1"/>
    <property type="match status" value="1"/>
</dbReference>
<keyword evidence="2" id="KW-0288">FMN</keyword>
<dbReference type="Pfam" id="PF00881">
    <property type="entry name" value="Nitroreductase"/>
    <property type="match status" value="1"/>
</dbReference>
<evidence type="ECO:0000256" key="3">
    <source>
        <dbReference type="ARBA" id="ARBA00023002"/>
    </source>
</evidence>
<keyword evidence="7" id="KW-1185">Reference proteome</keyword>
<dbReference type="Proteomes" id="UP000679307">
    <property type="component" value="Chromosome"/>
</dbReference>
<organism evidence="6 7">
    <name type="scientific">Nocardioides aquaticus</name>
    <dbReference type="NCBI Taxonomy" id="160826"/>
    <lineage>
        <taxon>Bacteria</taxon>
        <taxon>Bacillati</taxon>
        <taxon>Actinomycetota</taxon>
        <taxon>Actinomycetes</taxon>
        <taxon>Propionibacteriales</taxon>
        <taxon>Nocardioidaceae</taxon>
        <taxon>Nocardioides</taxon>
    </lineage>
</organism>
<evidence type="ECO:0000256" key="1">
    <source>
        <dbReference type="ARBA" id="ARBA00022630"/>
    </source>
</evidence>
<sequence length="245" mass="26533">MTDDLPDSSPADRADARADARAGATGDIEALERVLAERWSCRGYLPEPVDDATLERLLEAARRTPSWCNTQPWRVDVLSGDAARELSAAMLAGLEQGGSDLDFPQAYTGVHRDRRRESGWQLYDAVGIEKGDRDRSFLEGLRNFELFGAPHVAIISAPRELGTYGAIDCGLYVQTFLLAAQALGLGACAQAALAGQSSLLHEHLDIPEDRAVVCGISFGRPDPDHPTASYRTSRAPLAETVTRRG</sequence>
<dbReference type="SUPFAM" id="SSF55469">
    <property type="entry name" value="FMN-dependent nitroreductase-like"/>
    <property type="match status" value="1"/>
</dbReference>
<accession>A0ABX8EL79</accession>
<feature type="domain" description="Nitroreductase" evidence="5">
    <location>
        <begin position="36"/>
        <end position="220"/>
    </location>
</feature>
<feature type="region of interest" description="Disordered" evidence="4">
    <location>
        <begin position="1"/>
        <end position="23"/>
    </location>
</feature>
<keyword evidence="3 6" id="KW-0560">Oxidoreductase</keyword>
<dbReference type="EMBL" id="CP075371">
    <property type="protein sequence ID" value="QVT79862.1"/>
    <property type="molecule type" value="Genomic_DNA"/>
</dbReference>
<keyword evidence="1" id="KW-0285">Flavoprotein</keyword>
<evidence type="ECO:0000313" key="6">
    <source>
        <dbReference type="EMBL" id="QVT79862.1"/>
    </source>
</evidence>